<reference evidence="3 4" key="1">
    <citation type="submission" date="2016-10" db="EMBL/GenBank/DDBJ databases">
        <authorList>
            <person name="de Groot N.N."/>
        </authorList>
    </citation>
    <scope>NUCLEOTIDE SEQUENCE [LARGE SCALE GENOMIC DNA]</scope>
    <source>
        <strain evidence="3 4">CGMCC 1.5070</strain>
    </source>
</reference>
<dbReference type="InterPro" id="IPR021729">
    <property type="entry name" value="DUF3298"/>
</dbReference>
<sequence length="227" mass="27187">MFYDSVLIKSITIQRKMYYKENLLLSYKIEYPQFVSAKFQSAVIRMNVHYKRKALEFQKYCENKLFKMAVEQYEYSVENGFPVRAFEAILNYTVTYNHDCTVSMYFQQYEYTGGAHGNTIQYSDTWNLQDARRMKLWQFFSRSVNYRHYILTQINLQIAKQIANGENIYFDNYEQNVANYFNQESFYLTPKGVVVYFQQYEIAPYASGIPEFTIPYLKGVVLRPRCH</sequence>
<dbReference type="OrthoDB" id="5637at2"/>
<proteinExistence type="predicted"/>
<dbReference type="RefSeq" id="WP_092750683.1">
    <property type="nucleotide sequence ID" value="NZ_FOCG01000001.1"/>
</dbReference>
<feature type="domain" description="Deacetylase PdaC" evidence="2">
    <location>
        <begin position="21"/>
        <end position="119"/>
    </location>
</feature>
<dbReference type="InterPro" id="IPR037126">
    <property type="entry name" value="PdaC/RsiV-like_sf"/>
</dbReference>
<dbReference type="Pfam" id="PF13739">
    <property type="entry name" value="PdaC"/>
    <property type="match status" value="1"/>
</dbReference>
<evidence type="ECO:0000259" key="1">
    <source>
        <dbReference type="Pfam" id="PF11738"/>
    </source>
</evidence>
<dbReference type="STRING" id="474960.SAMN05216180_0152"/>
<dbReference type="AlphaFoldDB" id="A0A1H7YR43"/>
<dbReference type="InterPro" id="IPR025303">
    <property type="entry name" value="PdaC"/>
</dbReference>
<dbReference type="EMBL" id="FOCG01000001">
    <property type="protein sequence ID" value="SEM47767.1"/>
    <property type="molecule type" value="Genomic_DNA"/>
</dbReference>
<gene>
    <name evidence="3" type="ORF">SAMN05216180_0152</name>
</gene>
<keyword evidence="4" id="KW-1185">Reference proteome</keyword>
<dbReference type="Gene3D" id="3.90.640.20">
    <property type="entry name" value="Heat-shock cognate protein, ATPase"/>
    <property type="match status" value="1"/>
</dbReference>
<protein>
    <recommendedName>
        <fullName evidence="5">DUF3298 domain-containing protein</fullName>
    </recommendedName>
</protein>
<evidence type="ECO:0008006" key="5">
    <source>
        <dbReference type="Google" id="ProtNLM"/>
    </source>
</evidence>
<dbReference type="Pfam" id="PF11738">
    <property type="entry name" value="DUF3298"/>
    <property type="match status" value="1"/>
</dbReference>
<accession>A0A1H7YR43</accession>
<dbReference type="Gene3D" id="3.30.565.40">
    <property type="entry name" value="Fervidobacterium nodosum Rt17-B1 like"/>
    <property type="match status" value="1"/>
</dbReference>
<dbReference type="Proteomes" id="UP000199158">
    <property type="component" value="Unassembled WGS sequence"/>
</dbReference>
<name>A0A1H7YR43_9FIRM</name>
<evidence type="ECO:0000313" key="4">
    <source>
        <dbReference type="Proteomes" id="UP000199158"/>
    </source>
</evidence>
<feature type="domain" description="DUF3298" evidence="1">
    <location>
        <begin position="139"/>
        <end position="216"/>
    </location>
</feature>
<evidence type="ECO:0000259" key="2">
    <source>
        <dbReference type="Pfam" id="PF13739"/>
    </source>
</evidence>
<organism evidence="3 4">
    <name type="scientific">Hydrogenoanaerobacterium saccharovorans</name>
    <dbReference type="NCBI Taxonomy" id="474960"/>
    <lineage>
        <taxon>Bacteria</taxon>
        <taxon>Bacillati</taxon>
        <taxon>Bacillota</taxon>
        <taxon>Clostridia</taxon>
        <taxon>Eubacteriales</taxon>
        <taxon>Oscillospiraceae</taxon>
        <taxon>Hydrogenoanaerobacterium</taxon>
    </lineage>
</organism>
<evidence type="ECO:0000313" key="3">
    <source>
        <dbReference type="EMBL" id="SEM47767.1"/>
    </source>
</evidence>